<keyword evidence="1" id="KW-0472">Membrane</keyword>
<accession>A0ABT3X1S7</accession>
<keyword evidence="3" id="KW-1185">Reference proteome</keyword>
<proteinExistence type="predicted"/>
<protein>
    <submittedName>
        <fullName evidence="2">Uncharacterized protein</fullName>
    </submittedName>
</protein>
<evidence type="ECO:0000313" key="2">
    <source>
        <dbReference type="EMBL" id="MCX7569515.1"/>
    </source>
</evidence>
<keyword evidence="1" id="KW-1133">Transmembrane helix</keyword>
<reference evidence="2 3" key="1">
    <citation type="submission" date="2022-11" db="EMBL/GenBank/DDBJ databases">
        <title>Study of microbial diversity in lake waters.</title>
        <authorList>
            <person name="Zhang J."/>
        </authorList>
    </citation>
    <scope>NUCLEOTIDE SEQUENCE [LARGE SCALE GENOMIC DNA]</scope>
    <source>
        <strain evidence="2 3">DT12</strain>
    </source>
</reference>
<dbReference type="RefSeq" id="WP_267150755.1">
    <property type="nucleotide sequence ID" value="NZ_JAPMLT010000002.1"/>
</dbReference>
<gene>
    <name evidence="2" type="ORF">OS242_06035</name>
</gene>
<comment type="caution">
    <text evidence="2">The sequence shown here is derived from an EMBL/GenBank/DDBJ whole genome shotgun (WGS) entry which is preliminary data.</text>
</comment>
<dbReference type="EMBL" id="JAPMLT010000002">
    <property type="protein sequence ID" value="MCX7569515.1"/>
    <property type="molecule type" value="Genomic_DNA"/>
</dbReference>
<organism evidence="2 3">
    <name type="scientific">Tumebacillus lacus</name>
    <dbReference type="NCBI Taxonomy" id="2995335"/>
    <lineage>
        <taxon>Bacteria</taxon>
        <taxon>Bacillati</taxon>
        <taxon>Bacillota</taxon>
        <taxon>Bacilli</taxon>
        <taxon>Bacillales</taxon>
        <taxon>Alicyclobacillaceae</taxon>
        <taxon>Tumebacillus</taxon>
    </lineage>
</organism>
<name>A0ABT3X1S7_9BACL</name>
<sequence length="191" mass="21309">MNNGKRGLWVAALVAVLAIGGIGYYAMDDKKETLTTEVGVNTPKQENEVPNPLANAKPVDLNTFNSKEKELTDEAVKIYEQIKAKTEELKAGTITPEAFKTAMTPLNDQMKANWDEYKKFTENNALSDEERNSPAFKEGVQIASSMRLDAYTFLINATNGEPTKDEILASYEQNLAQFETKLETYRSKTKA</sequence>
<evidence type="ECO:0000313" key="3">
    <source>
        <dbReference type="Proteomes" id="UP001208017"/>
    </source>
</evidence>
<keyword evidence="1" id="KW-0812">Transmembrane</keyword>
<feature type="transmembrane region" description="Helical" evidence="1">
    <location>
        <begin position="7"/>
        <end position="27"/>
    </location>
</feature>
<dbReference type="Proteomes" id="UP001208017">
    <property type="component" value="Unassembled WGS sequence"/>
</dbReference>
<evidence type="ECO:0000256" key="1">
    <source>
        <dbReference type="SAM" id="Phobius"/>
    </source>
</evidence>